<sequence length="485" mass="56530">MDNKGTIKDFKPDDWICLECGTRNTRKMIECDHCSFKITMNSVIQKNGSFFEGKTISDTLIVRGLPISPTVTIEKIVIAFKDFKTNIIETFFETVGNFCFIKLENKKVAEELINLVKKHGLFIDNYGMTVNYSNIPMDVIHKLDYPKRVRYVISNKSRNMKENAMNLDSKRKTLNSIEKKRNLSVGAPISTPFGDHFVCEFPDIKTFLGPNIDGYYKDPKTGFCYDPKTTLFFDPSEFVWKFWSFKYWTYIVRSGGDRVLKNSMYKETRSHPDFDKSRLSSKVENLNICGNNDQESLVFHHNNASSPSEIHSDCNNKIESNVSSRRYLESNLPRYNRKTLIKDIDNTRKLSQSITVKEYTLINNDYRPQIHKSRSPSPMDISSGDDISKENSKTNNSTEDIEESIDEGKYDYLLPDFYEYLRRNLNVQTYDDLKKNKFYRDPFIINWNTSICNICGIQFLNKKYLIRHILKDNVHKDNVKNIGND</sequence>
<dbReference type="Proteomes" id="UP000035680">
    <property type="component" value="Unassembled WGS sequence"/>
</dbReference>
<evidence type="ECO:0000256" key="4">
    <source>
        <dbReference type="ARBA" id="ARBA00022833"/>
    </source>
</evidence>
<keyword evidence="4" id="KW-0862">Zinc</keyword>
<dbReference type="STRING" id="75913.A0A0K0EU54"/>
<evidence type="ECO:0000256" key="2">
    <source>
        <dbReference type="ARBA" id="ARBA00022723"/>
    </source>
</evidence>
<comment type="subcellular location">
    <subcellularLocation>
        <location evidence="1">Nucleus</location>
    </subcellularLocation>
</comment>
<dbReference type="GO" id="GO:0000398">
    <property type="term" value="P:mRNA splicing, via spliceosome"/>
    <property type="evidence" value="ECO:0007669"/>
    <property type="project" value="TreeGrafter"/>
</dbReference>
<dbReference type="InterPro" id="IPR001876">
    <property type="entry name" value="Znf_RanBP2"/>
</dbReference>
<dbReference type="InterPro" id="IPR035979">
    <property type="entry name" value="RBD_domain_sf"/>
</dbReference>
<evidence type="ECO:0000259" key="7">
    <source>
        <dbReference type="PROSITE" id="PS01358"/>
    </source>
</evidence>
<dbReference type="Gene3D" id="3.30.70.330">
    <property type="match status" value="1"/>
</dbReference>
<dbReference type="PANTHER" id="PTHR13948">
    <property type="entry name" value="RNA-BINDING PROTEIN"/>
    <property type="match status" value="1"/>
</dbReference>
<keyword evidence="3" id="KW-0863">Zinc-finger</keyword>
<dbReference type="AlphaFoldDB" id="A0A0K0EU54"/>
<evidence type="ECO:0000313" key="8">
    <source>
        <dbReference type="Proteomes" id="UP000035680"/>
    </source>
</evidence>
<dbReference type="SUPFAM" id="SSF54928">
    <property type="entry name" value="RNA-binding domain, RBD"/>
    <property type="match status" value="1"/>
</dbReference>
<accession>A0A0K0EU54</accession>
<evidence type="ECO:0000256" key="3">
    <source>
        <dbReference type="ARBA" id="ARBA00022771"/>
    </source>
</evidence>
<keyword evidence="5" id="KW-0539">Nucleus</keyword>
<dbReference type="PROSITE" id="PS01358">
    <property type="entry name" value="ZF_RANBP2_1"/>
    <property type="match status" value="1"/>
</dbReference>
<feature type="domain" description="RanBP2-type" evidence="7">
    <location>
        <begin position="15"/>
        <end position="34"/>
    </location>
</feature>
<organism evidence="8 9">
    <name type="scientific">Strongyloides venezuelensis</name>
    <name type="common">Threadworm</name>
    <dbReference type="NCBI Taxonomy" id="75913"/>
    <lineage>
        <taxon>Eukaryota</taxon>
        <taxon>Metazoa</taxon>
        <taxon>Ecdysozoa</taxon>
        <taxon>Nematoda</taxon>
        <taxon>Chromadorea</taxon>
        <taxon>Rhabditida</taxon>
        <taxon>Tylenchina</taxon>
        <taxon>Panagrolaimomorpha</taxon>
        <taxon>Strongyloidoidea</taxon>
        <taxon>Strongyloididae</taxon>
        <taxon>Strongyloides</taxon>
    </lineage>
</organism>
<reference evidence="8" key="1">
    <citation type="submission" date="2014-07" db="EMBL/GenBank/DDBJ databases">
        <authorList>
            <person name="Martin A.A"/>
            <person name="De Silva N."/>
        </authorList>
    </citation>
    <scope>NUCLEOTIDE SEQUENCE</scope>
</reference>
<dbReference type="GO" id="GO:0003723">
    <property type="term" value="F:RNA binding"/>
    <property type="evidence" value="ECO:0007669"/>
    <property type="project" value="TreeGrafter"/>
</dbReference>
<dbReference type="Pfam" id="PF17780">
    <property type="entry name" value="OCRE"/>
    <property type="match status" value="1"/>
</dbReference>
<proteinExistence type="predicted"/>
<evidence type="ECO:0000256" key="6">
    <source>
        <dbReference type="SAM" id="MobiDB-lite"/>
    </source>
</evidence>
<keyword evidence="8" id="KW-1185">Reference proteome</keyword>
<dbReference type="GO" id="GO:0005634">
    <property type="term" value="C:nucleus"/>
    <property type="evidence" value="ECO:0007669"/>
    <property type="project" value="UniProtKB-SubCell"/>
</dbReference>
<protein>
    <submittedName>
        <fullName evidence="9">RanBP2-type domain-containing protein</fullName>
    </submittedName>
</protein>
<evidence type="ECO:0000256" key="1">
    <source>
        <dbReference type="ARBA" id="ARBA00004123"/>
    </source>
</evidence>
<dbReference type="PANTHER" id="PTHR13948:SF3">
    <property type="entry name" value="FI21118P1"/>
    <property type="match status" value="1"/>
</dbReference>
<dbReference type="WBParaSite" id="SVE_0004700.1">
    <property type="protein sequence ID" value="SVE_0004700.1"/>
    <property type="gene ID" value="SVE_0004700"/>
</dbReference>
<name>A0A0K0EU54_STRVS</name>
<feature type="region of interest" description="Disordered" evidence="6">
    <location>
        <begin position="367"/>
        <end position="403"/>
    </location>
</feature>
<keyword evidence="2" id="KW-0479">Metal-binding</keyword>
<evidence type="ECO:0000313" key="9">
    <source>
        <dbReference type="WBParaSite" id="SVE_0004700.1"/>
    </source>
</evidence>
<reference evidence="9" key="2">
    <citation type="submission" date="2015-08" db="UniProtKB">
        <authorList>
            <consortium name="WormBaseParasite"/>
        </authorList>
    </citation>
    <scope>IDENTIFICATION</scope>
</reference>
<evidence type="ECO:0000256" key="5">
    <source>
        <dbReference type="ARBA" id="ARBA00023242"/>
    </source>
</evidence>
<dbReference type="InterPro" id="IPR012677">
    <property type="entry name" value="Nucleotide-bd_a/b_plait_sf"/>
</dbReference>
<dbReference type="GO" id="GO:0008270">
    <property type="term" value="F:zinc ion binding"/>
    <property type="evidence" value="ECO:0007669"/>
    <property type="project" value="UniProtKB-KW"/>
</dbReference>
<dbReference type="InterPro" id="IPR041591">
    <property type="entry name" value="OCRE"/>
</dbReference>